<dbReference type="OrthoDB" id="3224211at2759"/>
<name>A0A0B7FSQ2_THACB</name>
<proteinExistence type="predicted"/>
<evidence type="ECO:0000259" key="1">
    <source>
        <dbReference type="PROSITE" id="PS50181"/>
    </source>
</evidence>
<sequence>MLHLGNVSEDIIIHVAFFLDLDDLWSLRQVCARIRAVASSIPVWRIASSRLPLPVWSANPTTGSCYSSDSSGLPAFIQHTWRAAQIDRRWTAANLYSCFHGVVSQGWSSIRLTGRGQWIVCTNNRGDVAATKLVQAINQPIREQIIHHSPFVPAREWCGLVGWFRTLTVLIVQLESNLRSLNIHFCHLPPLDGSQPLDGLPPYKLNLPSHTTISTIEVCTSSRFLMLLCKDSDQHTGPARFLSVWSWGLGEDQAYHPPQYITRTVYFEASDCAFRIVQSRGSPHVFVVRANKGTTHFEFYDLQRHISHSGQIEPEAQVPVAHESLPWPCHQITLPHPSDIPLAGNLGDSSPISVVLCAARSPRRSELLGYRVCLHRDRELSIGLKKNDRSTPHDAAGINRTPRVCDRVQRGIDHFARGKPY</sequence>
<dbReference type="InterPro" id="IPR036047">
    <property type="entry name" value="F-box-like_dom_sf"/>
</dbReference>
<accession>A0A0B7FSQ2</accession>
<reference evidence="2 3" key="1">
    <citation type="submission" date="2014-11" db="EMBL/GenBank/DDBJ databases">
        <authorList>
            <person name="Wibberg Daniel"/>
        </authorList>
    </citation>
    <scope>NUCLEOTIDE SEQUENCE [LARGE SCALE GENOMIC DNA]</scope>
    <source>
        <strain evidence="2">Rhizoctonia solani AG1-IB 7/3/14</strain>
    </source>
</reference>
<evidence type="ECO:0000313" key="2">
    <source>
        <dbReference type="EMBL" id="CEL60986.1"/>
    </source>
</evidence>
<evidence type="ECO:0000313" key="3">
    <source>
        <dbReference type="Proteomes" id="UP000059188"/>
    </source>
</evidence>
<dbReference type="Proteomes" id="UP000059188">
    <property type="component" value="Unassembled WGS sequence"/>
</dbReference>
<keyword evidence="3" id="KW-1185">Reference proteome</keyword>
<dbReference type="EMBL" id="LN679104">
    <property type="protein sequence ID" value="CEL60986.1"/>
    <property type="molecule type" value="Genomic_DNA"/>
</dbReference>
<dbReference type="AlphaFoldDB" id="A0A0B7FSQ2"/>
<dbReference type="InterPro" id="IPR001810">
    <property type="entry name" value="F-box_dom"/>
</dbReference>
<gene>
    <name evidence="2" type="ORF">RSOLAG1IB_04225</name>
</gene>
<dbReference type="PROSITE" id="PS50181">
    <property type="entry name" value="FBOX"/>
    <property type="match status" value="1"/>
</dbReference>
<dbReference type="SUPFAM" id="SSF81383">
    <property type="entry name" value="F-box domain"/>
    <property type="match status" value="1"/>
</dbReference>
<dbReference type="Gene3D" id="1.20.1280.50">
    <property type="match status" value="1"/>
</dbReference>
<feature type="domain" description="F-box" evidence="1">
    <location>
        <begin position="1"/>
        <end position="47"/>
    </location>
</feature>
<protein>
    <recommendedName>
        <fullName evidence="1">F-box domain-containing protein</fullName>
    </recommendedName>
</protein>
<organism evidence="2 3">
    <name type="scientific">Thanatephorus cucumeris (strain AG1-IB / isolate 7/3/14)</name>
    <name type="common">Lettuce bottom rot fungus</name>
    <name type="synonym">Rhizoctonia solani</name>
    <dbReference type="NCBI Taxonomy" id="1108050"/>
    <lineage>
        <taxon>Eukaryota</taxon>
        <taxon>Fungi</taxon>
        <taxon>Dikarya</taxon>
        <taxon>Basidiomycota</taxon>
        <taxon>Agaricomycotina</taxon>
        <taxon>Agaricomycetes</taxon>
        <taxon>Cantharellales</taxon>
        <taxon>Ceratobasidiaceae</taxon>
        <taxon>Rhizoctonia</taxon>
        <taxon>Rhizoctonia solani AG-1</taxon>
    </lineage>
</organism>